<protein>
    <submittedName>
        <fullName evidence="1">Uncharacterized protein</fullName>
    </submittedName>
</protein>
<dbReference type="Proteomes" id="UP001174694">
    <property type="component" value="Unassembled WGS sequence"/>
</dbReference>
<sequence>MDQSAMKPAAPVPHVIHHELLTIAKAIPDGYVTSNIEFLQADAYELPFADEMFDITRYHQPGGVVAAREGDYETECVWPEIPDLLKFHDLIAQFLQLPRGSPIAGRPLLPWAVRAGAKRGQIIETKEDASLEMMHGEIIIQK</sequence>
<dbReference type="EMBL" id="JANBVO010000007">
    <property type="protein sequence ID" value="KAJ9150755.1"/>
    <property type="molecule type" value="Genomic_DNA"/>
</dbReference>
<dbReference type="AlphaFoldDB" id="A0AA38S7E8"/>
<comment type="caution">
    <text evidence="1">The sequence shown here is derived from an EMBL/GenBank/DDBJ whole genome shotgun (WGS) entry which is preliminary data.</text>
</comment>
<keyword evidence="2" id="KW-1185">Reference proteome</keyword>
<evidence type="ECO:0000313" key="1">
    <source>
        <dbReference type="EMBL" id="KAJ9150755.1"/>
    </source>
</evidence>
<organism evidence="1 2">
    <name type="scientific">Pleurostoma richardsiae</name>
    <dbReference type="NCBI Taxonomy" id="41990"/>
    <lineage>
        <taxon>Eukaryota</taxon>
        <taxon>Fungi</taxon>
        <taxon>Dikarya</taxon>
        <taxon>Ascomycota</taxon>
        <taxon>Pezizomycotina</taxon>
        <taxon>Sordariomycetes</taxon>
        <taxon>Sordariomycetidae</taxon>
        <taxon>Calosphaeriales</taxon>
        <taxon>Pleurostomataceae</taxon>
        <taxon>Pleurostoma</taxon>
    </lineage>
</organism>
<proteinExistence type="predicted"/>
<dbReference type="SUPFAM" id="SSF53335">
    <property type="entry name" value="S-adenosyl-L-methionine-dependent methyltransferases"/>
    <property type="match status" value="1"/>
</dbReference>
<reference evidence="1" key="1">
    <citation type="submission" date="2022-07" db="EMBL/GenBank/DDBJ databases">
        <title>Fungi with potential for degradation of polypropylene.</title>
        <authorList>
            <person name="Gostincar C."/>
        </authorList>
    </citation>
    <scope>NUCLEOTIDE SEQUENCE</scope>
    <source>
        <strain evidence="1">EXF-13308</strain>
    </source>
</reference>
<dbReference type="InterPro" id="IPR029063">
    <property type="entry name" value="SAM-dependent_MTases_sf"/>
</dbReference>
<evidence type="ECO:0000313" key="2">
    <source>
        <dbReference type="Proteomes" id="UP001174694"/>
    </source>
</evidence>
<name>A0AA38S7E8_9PEZI</name>
<accession>A0AA38S7E8</accession>
<gene>
    <name evidence="1" type="ORF">NKR23_g3327</name>
</gene>